<reference evidence="2" key="1">
    <citation type="submission" date="2016-05" db="EMBL/GenBank/DDBJ databases">
        <authorList>
            <person name="Lavstsen T."/>
            <person name="Jespersen J.S."/>
        </authorList>
    </citation>
    <scope>NUCLEOTIDE SEQUENCE</scope>
    <source>
        <tissue evidence="2">Brain</tissue>
    </source>
</reference>
<dbReference type="AlphaFoldDB" id="A0A1A7XU79"/>
<feature type="non-terminal residue" evidence="2">
    <location>
        <position position="84"/>
    </location>
</feature>
<evidence type="ECO:0000313" key="2">
    <source>
        <dbReference type="EMBL" id="SBP21687.1"/>
    </source>
</evidence>
<protein>
    <submittedName>
        <fullName evidence="2">Sphingosine-1-phosphate phosphatase 2</fullName>
    </submittedName>
</protein>
<organism evidence="2">
    <name type="scientific">Iconisemion striatum</name>
    <dbReference type="NCBI Taxonomy" id="60296"/>
    <lineage>
        <taxon>Eukaryota</taxon>
        <taxon>Metazoa</taxon>
        <taxon>Chordata</taxon>
        <taxon>Craniata</taxon>
        <taxon>Vertebrata</taxon>
        <taxon>Euteleostomi</taxon>
        <taxon>Actinopterygii</taxon>
        <taxon>Neopterygii</taxon>
        <taxon>Teleostei</taxon>
        <taxon>Neoteleostei</taxon>
        <taxon>Acanthomorphata</taxon>
        <taxon>Ovalentaria</taxon>
        <taxon>Atherinomorphae</taxon>
        <taxon>Cyprinodontiformes</taxon>
        <taxon>Nothobranchiidae</taxon>
        <taxon>Iconisemion</taxon>
    </lineage>
</organism>
<feature type="region of interest" description="Disordered" evidence="1">
    <location>
        <begin position="34"/>
        <end position="65"/>
    </location>
</feature>
<proteinExistence type="predicted"/>
<gene>
    <name evidence="2" type="primary">SGPP2</name>
</gene>
<name>A0A1A7XU79_9TELE</name>
<evidence type="ECO:0000256" key="1">
    <source>
        <dbReference type="SAM" id="MobiDB-lite"/>
    </source>
</evidence>
<reference evidence="2" key="2">
    <citation type="submission" date="2016-06" db="EMBL/GenBank/DDBJ databases">
        <title>The genome of a short-lived fish provides insights into sex chromosome evolution and the genetic control of aging.</title>
        <authorList>
            <person name="Reichwald K."/>
            <person name="Felder M."/>
            <person name="Petzold A."/>
            <person name="Koch P."/>
            <person name="Groth M."/>
            <person name="Platzer M."/>
        </authorList>
    </citation>
    <scope>NUCLEOTIDE SEQUENCE</scope>
    <source>
        <tissue evidence="2">Brain</tissue>
    </source>
</reference>
<sequence>MLQLLEYLHDPELVARFQRRCGLFPVESEGIRSVNGAPVHGEKPRGASRRRWDNQDSNSNYKYKQNGCAEKFSRPGYEVRNWPL</sequence>
<accession>A0A1A7XU79</accession>
<dbReference type="EMBL" id="HADW01020287">
    <property type="protein sequence ID" value="SBP21687.1"/>
    <property type="molecule type" value="Transcribed_RNA"/>
</dbReference>
<feature type="compositionally biased region" description="Basic and acidic residues" evidence="1">
    <location>
        <begin position="40"/>
        <end position="54"/>
    </location>
</feature>